<keyword evidence="6" id="KW-1185">Reference proteome</keyword>
<dbReference type="InterPro" id="IPR005877">
    <property type="entry name" value="YSIRK_signal_dom"/>
</dbReference>
<keyword evidence="1" id="KW-0732">Signal</keyword>
<protein>
    <recommendedName>
        <fullName evidence="4">YSIRK Gram-positive signal peptide domain-containing protein</fullName>
    </recommendedName>
</protein>
<dbReference type="PATRIC" id="fig|1423724.4.peg.574"/>
<organism evidence="5 6">
    <name type="scientific">Ligilactobacillus apodemi DSM 16634 = JCM 16172</name>
    <dbReference type="NCBI Taxonomy" id="1423724"/>
    <lineage>
        <taxon>Bacteria</taxon>
        <taxon>Bacillati</taxon>
        <taxon>Bacillota</taxon>
        <taxon>Bacilli</taxon>
        <taxon>Lactobacillales</taxon>
        <taxon>Lactobacillaceae</taxon>
        <taxon>Ligilactobacillus</taxon>
    </lineage>
</organism>
<keyword evidence="3" id="KW-0812">Transmembrane</keyword>
<dbReference type="Pfam" id="PF04650">
    <property type="entry name" value="YSIRK_signal"/>
    <property type="match status" value="1"/>
</dbReference>
<dbReference type="NCBIfam" id="TIGR01168">
    <property type="entry name" value="YSIRK_signal"/>
    <property type="match status" value="1"/>
</dbReference>
<evidence type="ECO:0000259" key="4">
    <source>
        <dbReference type="Pfam" id="PF04650"/>
    </source>
</evidence>
<keyword evidence="3" id="KW-1133">Transmembrane helix</keyword>
<dbReference type="AlphaFoldDB" id="A0A0R1TTA3"/>
<evidence type="ECO:0000313" key="6">
    <source>
        <dbReference type="Proteomes" id="UP000051324"/>
    </source>
</evidence>
<evidence type="ECO:0000256" key="2">
    <source>
        <dbReference type="SAM" id="MobiDB-lite"/>
    </source>
</evidence>
<dbReference type="Proteomes" id="UP000051324">
    <property type="component" value="Unassembled WGS sequence"/>
</dbReference>
<dbReference type="RefSeq" id="WP_025087870.1">
    <property type="nucleotide sequence ID" value="NZ_AZFT01000050.1"/>
</dbReference>
<reference evidence="5 6" key="1">
    <citation type="journal article" date="2015" name="Genome Announc.">
        <title>Expanding the biotechnology potential of lactobacilli through comparative genomics of 213 strains and associated genera.</title>
        <authorList>
            <person name="Sun Z."/>
            <person name="Harris H.M."/>
            <person name="McCann A."/>
            <person name="Guo C."/>
            <person name="Argimon S."/>
            <person name="Zhang W."/>
            <person name="Yang X."/>
            <person name="Jeffery I.B."/>
            <person name="Cooney J.C."/>
            <person name="Kagawa T.F."/>
            <person name="Liu W."/>
            <person name="Song Y."/>
            <person name="Salvetti E."/>
            <person name="Wrobel A."/>
            <person name="Rasinkangas P."/>
            <person name="Parkhill J."/>
            <person name="Rea M.C."/>
            <person name="O'Sullivan O."/>
            <person name="Ritari J."/>
            <person name="Douillard F.P."/>
            <person name="Paul Ross R."/>
            <person name="Yang R."/>
            <person name="Briner A.E."/>
            <person name="Felis G.E."/>
            <person name="de Vos W.M."/>
            <person name="Barrangou R."/>
            <person name="Klaenhammer T.R."/>
            <person name="Caufield P.W."/>
            <person name="Cui Y."/>
            <person name="Zhang H."/>
            <person name="O'Toole P.W."/>
        </authorList>
    </citation>
    <scope>NUCLEOTIDE SEQUENCE [LARGE SCALE GENOMIC DNA]</scope>
    <source>
        <strain evidence="5 6">DSM 16634</strain>
    </source>
</reference>
<feature type="region of interest" description="Disordered" evidence="2">
    <location>
        <begin position="59"/>
        <end position="80"/>
    </location>
</feature>
<keyword evidence="3" id="KW-0472">Membrane</keyword>
<sequence length="306" mass="32470">MRNKKIINDRQYRYAIRKLNVGVVSVAVSALMFLGGPVALADQNAADTTAGETEIVDTAPEAQAPLATTSVTSTQENESPTIDNEVAQLAENSATATASEASADEVFSSEAISEIPADNAISSVATSSESLNYSETATNEANAITEEAPVAEPTPQADDTAVNETLAGYTTSAPETTATIVDPVKGHYTLEVIQDNDTGVTYVFSIDETVNEADLVADDGARNVYMTRFKNGNVISTDTIDRSAAKGTSLTYDDTEIVILSENDLQLGTTKTGTYRVLYNAISTPSGQDVSTINICESSRWFYGTR</sequence>
<evidence type="ECO:0000256" key="3">
    <source>
        <dbReference type="SAM" id="Phobius"/>
    </source>
</evidence>
<feature type="compositionally biased region" description="Polar residues" evidence="2">
    <location>
        <begin position="66"/>
        <end position="80"/>
    </location>
</feature>
<accession>A0A0R1TTA3</accession>
<evidence type="ECO:0000256" key="1">
    <source>
        <dbReference type="ARBA" id="ARBA00022729"/>
    </source>
</evidence>
<gene>
    <name evidence="5" type="ORF">FC32_GL000541</name>
</gene>
<dbReference type="EMBL" id="AZFT01000050">
    <property type="protein sequence ID" value="KRL84521.1"/>
    <property type="molecule type" value="Genomic_DNA"/>
</dbReference>
<feature type="transmembrane region" description="Helical" evidence="3">
    <location>
        <begin position="21"/>
        <end position="40"/>
    </location>
</feature>
<feature type="domain" description="YSIRK Gram-positive signal peptide" evidence="4">
    <location>
        <begin position="9"/>
        <end position="34"/>
    </location>
</feature>
<comment type="caution">
    <text evidence="5">The sequence shown here is derived from an EMBL/GenBank/DDBJ whole genome shotgun (WGS) entry which is preliminary data.</text>
</comment>
<name>A0A0R1TTA3_9LACO</name>
<dbReference type="STRING" id="1423724.FC32_GL000541"/>
<proteinExistence type="predicted"/>
<evidence type="ECO:0000313" key="5">
    <source>
        <dbReference type="EMBL" id="KRL84521.1"/>
    </source>
</evidence>